<dbReference type="EMBL" id="FCNP01000050">
    <property type="protein sequence ID" value="CVI64044.1"/>
    <property type="molecule type" value="Genomic_DNA"/>
</dbReference>
<dbReference type="PANTHER" id="PTHR42986:SF1">
    <property type="entry name" value="BENZALDEHYDE DEHYDROGENASE YFMT"/>
    <property type="match status" value="1"/>
</dbReference>
<dbReference type="CDD" id="cd07152">
    <property type="entry name" value="ALDH_BenzADH"/>
    <property type="match status" value="1"/>
</dbReference>
<dbReference type="InterPro" id="IPR016162">
    <property type="entry name" value="Ald_DH_N"/>
</dbReference>
<proteinExistence type="inferred from homology"/>
<dbReference type="SUPFAM" id="SSF53720">
    <property type="entry name" value="ALDH-like"/>
    <property type="match status" value="1"/>
</dbReference>
<evidence type="ECO:0000256" key="2">
    <source>
        <dbReference type="ARBA" id="ARBA00023002"/>
    </source>
</evidence>
<evidence type="ECO:0000313" key="7">
    <source>
        <dbReference type="EMBL" id="CVI64044.1"/>
    </source>
</evidence>
<dbReference type="AlphaFoldDB" id="A0A1S7UAX7"/>
<evidence type="ECO:0000256" key="4">
    <source>
        <dbReference type="PROSITE-ProRule" id="PRU10007"/>
    </source>
</evidence>
<comment type="similarity">
    <text evidence="1 5">Belongs to the aldehyde dehydrogenase family.</text>
</comment>
<dbReference type="InterPro" id="IPR015590">
    <property type="entry name" value="Aldehyde_DH_dom"/>
</dbReference>
<feature type="domain" description="Aldehyde dehydrogenase" evidence="6">
    <location>
        <begin position="32"/>
        <end position="481"/>
    </location>
</feature>
<comment type="caution">
    <text evidence="7">The sequence shown here is derived from an EMBL/GenBank/DDBJ whole genome shotgun (WGS) entry which is preliminary data.</text>
</comment>
<evidence type="ECO:0000313" key="8">
    <source>
        <dbReference type="Proteomes" id="UP000192140"/>
    </source>
</evidence>
<dbReference type="Pfam" id="PF00171">
    <property type="entry name" value="Aldedh"/>
    <property type="match status" value="1"/>
</dbReference>
<name>A0A1S7UAX7_9HYPH</name>
<dbReference type="Proteomes" id="UP000192140">
    <property type="component" value="Unassembled WGS sequence"/>
</dbReference>
<accession>A0A1S7UAX7</accession>
<protein>
    <submittedName>
        <fullName evidence="7">Benzaldehyde dehydrogenase (NAD(+))</fullName>
        <ecNumber evidence="7">1.2.1.28</ecNumber>
    </submittedName>
</protein>
<evidence type="ECO:0000256" key="1">
    <source>
        <dbReference type="ARBA" id="ARBA00009986"/>
    </source>
</evidence>
<organism evidence="7 8">
    <name type="scientific">Agrobacterium deltaense NCPPB 1641</name>
    <dbReference type="NCBI Taxonomy" id="1183425"/>
    <lineage>
        <taxon>Bacteria</taxon>
        <taxon>Pseudomonadati</taxon>
        <taxon>Pseudomonadota</taxon>
        <taxon>Alphaproteobacteria</taxon>
        <taxon>Hyphomicrobiales</taxon>
        <taxon>Rhizobiaceae</taxon>
        <taxon>Rhizobium/Agrobacterium group</taxon>
        <taxon>Agrobacterium</taxon>
    </lineage>
</organism>
<evidence type="ECO:0000259" key="6">
    <source>
        <dbReference type="Pfam" id="PF00171"/>
    </source>
</evidence>
<keyword evidence="3" id="KW-0520">NAD</keyword>
<dbReference type="Gene3D" id="3.40.605.10">
    <property type="entry name" value="Aldehyde Dehydrogenase, Chain A, domain 1"/>
    <property type="match status" value="1"/>
</dbReference>
<keyword evidence="8" id="KW-1185">Reference proteome</keyword>
<reference evidence="7" key="1">
    <citation type="submission" date="2016-01" db="EMBL/GenBank/DDBJ databases">
        <authorList>
            <person name="Regsiter A."/>
            <person name="william w."/>
        </authorList>
    </citation>
    <scope>NUCLEOTIDE SEQUENCE</scope>
    <source>
        <strain evidence="7">NCPPB 1641</strain>
    </source>
</reference>
<gene>
    <name evidence="7" type="primary">xylC</name>
    <name evidence="7" type="ORF">AGR7A_pAt30092</name>
</gene>
<sequence length="492" mass="51903">MVNSAEARPNLITDDMAGKIYLGKFESPSGEIEQVTDKATGEVLFKGVAGNAEDINRAAQVAKAAQPAWAALAPTERGDVLRRFAALCEEHVEEIGKWIVRETGSIPPKAPFEIMTSAREAIEIAALTGQPVGHILSSSLKRASYARRVPLGVVGVITPWNSPFILAARVVLPALAMGNAVVLKPDIQSPVCGGYALAKLFDLAGLPSGVLTVVPGGAAAGEALTLNLDVNMISFTGSTPAGRKVAENAGKTLKKVALELGGNNATIVFDDADLDAVTSATAFGSFFHQGQICFTIGRHLVHKSVAKEYAQKLAARAANLHVGNPNVEMVHLGPIINERQAARVQDLLDQSVMAGATVAAGGNRDGLLFKPTVLEGVTTDMPIYKEEIFGPIAPIVTFETEEEAIALANDTAYGLASSIFTEDQARAMRISSQLKTGIVHINDQTVIHEVFGPIGGMGASGNGARSGGPSVMDEYSQWQWVTVNETVPQYPF</sequence>
<dbReference type="GO" id="GO:0018479">
    <property type="term" value="F:benzaldehyde dehydrogenase (NAD+) activity"/>
    <property type="evidence" value="ECO:0007669"/>
    <property type="project" value="UniProtKB-EC"/>
</dbReference>
<feature type="active site" evidence="4">
    <location>
        <position position="259"/>
    </location>
</feature>
<keyword evidence="2 5" id="KW-0560">Oxidoreductase</keyword>
<dbReference type="PROSITE" id="PS00687">
    <property type="entry name" value="ALDEHYDE_DEHYDR_GLU"/>
    <property type="match status" value="1"/>
</dbReference>
<evidence type="ECO:0000256" key="5">
    <source>
        <dbReference type="RuleBase" id="RU003345"/>
    </source>
</evidence>
<dbReference type="RefSeq" id="WP_080855332.1">
    <property type="nucleotide sequence ID" value="NZ_LT009777.1"/>
</dbReference>
<dbReference type="EC" id="1.2.1.28" evidence="7"/>
<dbReference type="Gene3D" id="3.40.309.10">
    <property type="entry name" value="Aldehyde Dehydrogenase, Chain A, domain 2"/>
    <property type="match status" value="1"/>
</dbReference>
<dbReference type="FunFam" id="3.40.309.10:FF:000009">
    <property type="entry name" value="Aldehyde dehydrogenase A"/>
    <property type="match status" value="1"/>
</dbReference>
<dbReference type="InterPro" id="IPR016163">
    <property type="entry name" value="Ald_DH_C"/>
</dbReference>
<dbReference type="InterPro" id="IPR016161">
    <property type="entry name" value="Ald_DH/histidinol_DH"/>
</dbReference>
<dbReference type="InterPro" id="IPR029510">
    <property type="entry name" value="Ald_DH_CS_GLU"/>
</dbReference>
<dbReference type="PANTHER" id="PTHR42986">
    <property type="entry name" value="BENZALDEHYDE DEHYDROGENASE YFMT"/>
    <property type="match status" value="1"/>
</dbReference>
<evidence type="ECO:0000256" key="3">
    <source>
        <dbReference type="ARBA" id="ARBA00023027"/>
    </source>
</evidence>